<keyword evidence="4" id="KW-0255">Endonuclease</keyword>
<dbReference type="SUPFAM" id="SSF56672">
    <property type="entry name" value="DNA/RNA polymerases"/>
    <property type="match status" value="1"/>
</dbReference>
<dbReference type="InterPro" id="IPR041588">
    <property type="entry name" value="Integrase_H2C2"/>
</dbReference>
<dbReference type="AlphaFoldDB" id="A0A6P6A4W3"/>
<feature type="compositionally biased region" description="Polar residues" evidence="7">
    <location>
        <begin position="1"/>
        <end position="12"/>
    </location>
</feature>
<dbReference type="Gene3D" id="1.10.340.70">
    <property type="match status" value="1"/>
</dbReference>
<evidence type="ECO:0000313" key="10">
    <source>
        <dbReference type="RefSeq" id="XP_022760023.1"/>
    </source>
</evidence>
<evidence type="ECO:0000313" key="9">
    <source>
        <dbReference type="Proteomes" id="UP000515121"/>
    </source>
</evidence>
<sequence length="537" mass="61877">MAVASAGSSSTDRGQRPKVPEPQCYEGARDAKELENFLFDMEQYFRAVHTRDAKLWWRSKFVDDECSIKTWTDLKRELKNQFFSENVDYMARKRLRELVQTGTVREFVRNFSTLMLDIRDMSEKDKLFHFIEGLKPWARTELQRQRVQDVTTAMAAAERLHDFNDGSLKWKNPPPTGSSSNLGTLPDIGKPFEVQTDASDFAIGGVLLQQHHPVAFESRKLSEAERKYTAQEKKLLAVIHCLRTWRHYLLGAHFVVKTDNTAVSHFLTQPRLTAKQARRPELAALRRMAPMVASRATTDIHKLIGDHLGKDPLACAILKLVEEGKSKHFWKENGVLWTKGPRVFVPRAGGLRQMLMRECHDTPWAGHPGWQRTLALLKQGYYWPQMRQDVGNLGAILVVIDRFSKYATFIPALKYCTAEDTARLLFKHVVKYWGLPQNIVSDRNPKFTGAVQWIVRGILEAFCPRQPKELALIIGRCSTLFLRKRDRRLVRKYEGPVRVLSKVGNASYKIDPPKWMKFITYVYTINSKSSMRRTITL</sequence>
<dbReference type="Gene3D" id="3.30.420.10">
    <property type="entry name" value="Ribonuclease H-like superfamily/Ribonuclease H"/>
    <property type="match status" value="1"/>
</dbReference>
<dbReference type="FunFam" id="3.10.20.370:FF:000001">
    <property type="entry name" value="Retrovirus-related Pol polyprotein from transposon 17.6-like protein"/>
    <property type="match status" value="1"/>
</dbReference>
<dbReference type="InterPro" id="IPR036397">
    <property type="entry name" value="RNaseH_sf"/>
</dbReference>
<keyword evidence="3" id="KW-0540">Nuclease</keyword>
<evidence type="ECO:0000256" key="4">
    <source>
        <dbReference type="ARBA" id="ARBA00022759"/>
    </source>
</evidence>
<dbReference type="CDD" id="cd09274">
    <property type="entry name" value="RNase_HI_RT_Ty3"/>
    <property type="match status" value="1"/>
</dbReference>
<dbReference type="InterPro" id="IPR041373">
    <property type="entry name" value="RT_RNaseH"/>
</dbReference>
<dbReference type="GO" id="GO:0003676">
    <property type="term" value="F:nucleic acid binding"/>
    <property type="evidence" value="ECO:0007669"/>
    <property type="project" value="InterPro"/>
</dbReference>
<dbReference type="GeneID" id="111306411"/>
<dbReference type="InterPro" id="IPR012337">
    <property type="entry name" value="RNaseH-like_sf"/>
</dbReference>
<dbReference type="PROSITE" id="PS50994">
    <property type="entry name" value="INTEGRASE"/>
    <property type="match status" value="1"/>
</dbReference>
<keyword evidence="9" id="KW-1185">Reference proteome</keyword>
<dbReference type="InterPro" id="IPR005162">
    <property type="entry name" value="Retrotrans_gag_dom"/>
</dbReference>
<keyword evidence="6" id="KW-0695">RNA-directed DNA polymerase</keyword>
<name>A0A6P6A4W3_DURZI</name>
<evidence type="ECO:0000256" key="7">
    <source>
        <dbReference type="SAM" id="MobiDB-lite"/>
    </source>
</evidence>
<dbReference type="KEGG" id="dzi:111306411"/>
<dbReference type="GO" id="GO:0016787">
    <property type="term" value="F:hydrolase activity"/>
    <property type="evidence" value="ECO:0007669"/>
    <property type="project" value="UniProtKB-KW"/>
</dbReference>
<dbReference type="PANTHER" id="PTHR37984:SF5">
    <property type="entry name" value="PROTEIN NYNRIN-LIKE"/>
    <property type="match status" value="1"/>
</dbReference>
<dbReference type="Pfam" id="PF17921">
    <property type="entry name" value="Integrase_H2C2"/>
    <property type="match status" value="1"/>
</dbReference>
<evidence type="ECO:0000259" key="8">
    <source>
        <dbReference type="PROSITE" id="PS50994"/>
    </source>
</evidence>
<dbReference type="Pfam" id="PF03732">
    <property type="entry name" value="Retrotrans_gag"/>
    <property type="match status" value="1"/>
</dbReference>
<dbReference type="InterPro" id="IPR050951">
    <property type="entry name" value="Retrovirus_Pol_polyprotein"/>
</dbReference>
<feature type="domain" description="Integrase catalytic" evidence="8">
    <location>
        <begin position="359"/>
        <end position="463"/>
    </location>
</feature>
<reference evidence="10" key="1">
    <citation type="submission" date="2025-08" db="UniProtKB">
        <authorList>
            <consortium name="RefSeq"/>
        </authorList>
    </citation>
    <scope>IDENTIFICATION</scope>
    <source>
        <tissue evidence="10">Fruit stalk</tissue>
    </source>
</reference>
<dbReference type="Pfam" id="PF17917">
    <property type="entry name" value="RT_RNaseH"/>
    <property type="match status" value="1"/>
</dbReference>
<dbReference type="GO" id="GO:0015074">
    <property type="term" value="P:DNA integration"/>
    <property type="evidence" value="ECO:0007669"/>
    <property type="project" value="InterPro"/>
</dbReference>
<dbReference type="RefSeq" id="XP_022760023.1">
    <property type="nucleotide sequence ID" value="XM_022904288.1"/>
</dbReference>
<evidence type="ECO:0000256" key="5">
    <source>
        <dbReference type="ARBA" id="ARBA00022801"/>
    </source>
</evidence>
<dbReference type="InterPro" id="IPR001584">
    <property type="entry name" value="Integrase_cat-core"/>
</dbReference>
<feature type="region of interest" description="Disordered" evidence="7">
    <location>
        <begin position="1"/>
        <end position="23"/>
    </location>
</feature>
<keyword evidence="5" id="KW-0378">Hydrolase</keyword>
<protein>
    <submittedName>
        <fullName evidence="10">Uncharacterized protein LOC111306411</fullName>
    </submittedName>
</protein>
<dbReference type="GO" id="GO:0004519">
    <property type="term" value="F:endonuclease activity"/>
    <property type="evidence" value="ECO:0007669"/>
    <property type="project" value="UniProtKB-KW"/>
</dbReference>
<dbReference type="InterPro" id="IPR043502">
    <property type="entry name" value="DNA/RNA_pol_sf"/>
</dbReference>
<gene>
    <name evidence="10" type="primary">LOC111306411</name>
</gene>
<dbReference type="Proteomes" id="UP000515121">
    <property type="component" value="Unplaced"/>
</dbReference>
<dbReference type="GO" id="GO:0003964">
    <property type="term" value="F:RNA-directed DNA polymerase activity"/>
    <property type="evidence" value="ECO:0007669"/>
    <property type="project" value="UniProtKB-KW"/>
</dbReference>
<evidence type="ECO:0000256" key="6">
    <source>
        <dbReference type="ARBA" id="ARBA00022918"/>
    </source>
</evidence>
<dbReference type="OrthoDB" id="1000633at2759"/>
<keyword evidence="2" id="KW-0548">Nucleotidyltransferase</keyword>
<dbReference type="PANTHER" id="PTHR37984">
    <property type="entry name" value="PROTEIN CBG26694"/>
    <property type="match status" value="1"/>
</dbReference>
<evidence type="ECO:0000256" key="3">
    <source>
        <dbReference type="ARBA" id="ARBA00022722"/>
    </source>
</evidence>
<dbReference type="Gene3D" id="3.10.20.370">
    <property type="match status" value="1"/>
</dbReference>
<organism evidence="9 10">
    <name type="scientific">Durio zibethinus</name>
    <name type="common">Durian</name>
    <dbReference type="NCBI Taxonomy" id="66656"/>
    <lineage>
        <taxon>Eukaryota</taxon>
        <taxon>Viridiplantae</taxon>
        <taxon>Streptophyta</taxon>
        <taxon>Embryophyta</taxon>
        <taxon>Tracheophyta</taxon>
        <taxon>Spermatophyta</taxon>
        <taxon>Magnoliopsida</taxon>
        <taxon>eudicotyledons</taxon>
        <taxon>Gunneridae</taxon>
        <taxon>Pentapetalae</taxon>
        <taxon>rosids</taxon>
        <taxon>malvids</taxon>
        <taxon>Malvales</taxon>
        <taxon>Malvaceae</taxon>
        <taxon>Helicteroideae</taxon>
        <taxon>Durio</taxon>
    </lineage>
</organism>
<keyword evidence="1" id="KW-0808">Transferase</keyword>
<accession>A0A6P6A4W3</accession>
<proteinExistence type="predicted"/>
<evidence type="ECO:0000256" key="2">
    <source>
        <dbReference type="ARBA" id="ARBA00022695"/>
    </source>
</evidence>
<evidence type="ECO:0000256" key="1">
    <source>
        <dbReference type="ARBA" id="ARBA00022679"/>
    </source>
</evidence>
<dbReference type="SUPFAM" id="SSF53098">
    <property type="entry name" value="Ribonuclease H-like"/>
    <property type="match status" value="1"/>
</dbReference>